<accession>A0ABT9J009</accession>
<dbReference type="EMBL" id="JAVAMP010000004">
    <property type="protein sequence ID" value="MDP5274813.1"/>
    <property type="molecule type" value="Genomic_DNA"/>
</dbReference>
<evidence type="ECO:0000313" key="2">
    <source>
        <dbReference type="Proteomes" id="UP001231941"/>
    </source>
</evidence>
<dbReference type="RefSeq" id="WP_305992117.1">
    <property type="nucleotide sequence ID" value="NZ_JAVAMP010000004.1"/>
</dbReference>
<sequence length="142" mass="16977">MGCDIHMYLEVRHFSKDDVEREKGVWVSADKWTEDRYNFGYDDTRFEVEDKDRIYDGRNYKLFSILANVRNNNNLPYISEPKGLPEDVSDMVKNESDFWGDEVHSHTYLNLDEITNYEHWDTLLNGSHIVKNKEDVIEIMEY</sequence>
<dbReference type="Proteomes" id="UP001231941">
    <property type="component" value="Unassembled WGS sequence"/>
</dbReference>
<proteinExistence type="predicted"/>
<organism evidence="1 2">
    <name type="scientific">Chengkuizengella axinellae</name>
    <dbReference type="NCBI Taxonomy" id="3064388"/>
    <lineage>
        <taxon>Bacteria</taxon>
        <taxon>Bacillati</taxon>
        <taxon>Bacillota</taxon>
        <taxon>Bacilli</taxon>
        <taxon>Bacillales</taxon>
        <taxon>Paenibacillaceae</taxon>
        <taxon>Chengkuizengella</taxon>
    </lineage>
</organism>
<comment type="caution">
    <text evidence="1">The sequence shown here is derived from an EMBL/GenBank/DDBJ whole genome shotgun (WGS) entry which is preliminary data.</text>
</comment>
<evidence type="ECO:0000313" key="1">
    <source>
        <dbReference type="EMBL" id="MDP5274813.1"/>
    </source>
</evidence>
<gene>
    <name evidence="1" type="ORF">Q5Y73_11900</name>
</gene>
<reference evidence="1 2" key="1">
    <citation type="submission" date="2023-08" db="EMBL/GenBank/DDBJ databases">
        <authorList>
            <person name="Park J.-S."/>
        </authorList>
    </citation>
    <scope>NUCLEOTIDE SEQUENCE [LARGE SCALE GENOMIC DNA]</scope>
    <source>
        <strain evidence="1 2">2205SS18-9</strain>
    </source>
</reference>
<keyword evidence="2" id="KW-1185">Reference proteome</keyword>
<name>A0ABT9J009_9BACL</name>
<protein>
    <submittedName>
        <fullName evidence="1">Uncharacterized protein</fullName>
    </submittedName>
</protein>